<feature type="region of interest" description="Disordered" evidence="2">
    <location>
        <begin position="321"/>
        <end position="373"/>
    </location>
</feature>
<feature type="compositionally biased region" description="Basic and acidic residues" evidence="2">
    <location>
        <begin position="430"/>
        <end position="441"/>
    </location>
</feature>
<feature type="coiled-coil region" evidence="1">
    <location>
        <begin position="731"/>
        <end position="762"/>
    </location>
</feature>
<feature type="compositionally biased region" description="Polar residues" evidence="2">
    <location>
        <begin position="1410"/>
        <end position="1425"/>
    </location>
</feature>
<proteinExistence type="predicted"/>
<evidence type="ECO:0000259" key="3">
    <source>
        <dbReference type="Pfam" id="PF24578"/>
    </source>
</evidence>
<dbReference type="Pfam" id="PF24578">
    <property type="entry name" value="CSPP1_C"/>
    <property type="match status" value="1"/>
</dbReference>
<dbReference type="Proteomes" id="UP001208570">
    <property type="component" value="Unassembled WGS sequence"/>
</dbReference>
<dbReference type="PANTHER" id="PTHR21616">
    <property type="entry name" value="CENTROSOME SPINDLE POLE ASSOCIATED PROTEIN"/>
    <property type="match status" value="1"/>
</dbReference>
<feature type="region of interest" description="Disordered" evidence="2">
    <location>
        <begin position="25"/>
        <end position="72"/>
    </location>
</feature>
<feature type="region of interest" description="Disordered" evidence="2">
    <location>
        <begin position="1410"/>
        <end position="1432"/>
    </location>
</feature>
<dbReference type="GO" id="GO:0005813">
    <property type="term" value="C:centrosome"/>
    <property type="evidence" value="ECO:0007669"/>
    <property type="project" value="InterPro"/>
</dbReference>
<feature type="region of interest" description="Disordered" evidence="2">
    <location>
        <begin position="266"/>
        <end position="301"/>
    </location>
</feature>
<feature type="region of interest" description="Disordered" evidence="2">
    <location>
        <begin position="220"/>
        <end position="251"/>
    </location>
</feature>
<evidence type="ECO:0000256" key="1">
    <source>
        <dbReference type="SAM" id="Coils"/>
    </source>
</evidence>
<feature type="region of interest" description="Disordered" evidence="2">
    <location>
        <begin position="678"/>
        <end position="723"/>
    </location>
</feature>
<dbReference type="EMBL" id="JAODUP010000068">
    <property type="protein sequence ID" value="KAK2164176.1"/>
    <property type="molecule type" value="Genomic_DNA"/>
</dbReference>
<feature type="region of interest" description="Disordered" evidence="2">
    <location>
        <begin position="1085"/>
        <end position="1222"/>
    </location>
</feature>
<dbReference type="GO" id="GO:0032467">
    <property type="term" value="P:positive regulation of cytokinesis"/>
    <property type="evidence" value="ECO:0007669"/>
    <property type="project" value="InterPro"/>
</dbReference>
<feature type="compositionally biased region" description="Basic and acidic residues" evidence="2">
    <location>
        <begin position="363"/>
        <end position="373"/>
    </location>
</feature>
<feature type="region of interest" description="Disordered" evidence="2">
    <location>
        <begin position="1853"/>
        <end position="1894"/>
    </location>
</feature>
<reference evidence="4" key="1">
    <citation type="journal article" date="2023" name="Mol. Biol. Evol.">
        <title>Third-Generation Sequencing Reveals the Adaptive Role of the Epigenome in Three Deep-Sea Polychaetes.</title>
        <authorList>
            <person name="Perez M."/>
            <person name="Aroh O."/>
            <person name="Sun Y."/>
            <person name="Lan Y."/>
            <person name="Juniper S.K."/>
            <person name="Young C.R."/>
            <person name="Angers B."/>
            <person name="Qian P.Y."/>
        </authorList>
    </citation>
    <scope>NUCLEOTIDE SEQUENCE</scope>
    <source>
        <strain evidence="4">P08H-3</strain>
    </source>
</reference>
<feature type="compositionally biased region" description="Basic and acidic residues" evidence="2">
    <location>
        <begin position="289"/>
        <end position="301"/>
    </location>
</feature>
<feature type="compositionally biased region" description="Basic and acidic residues" evidence="2">
    <location>
        <begin position="1581"/>
        <end position="1604"/>
    </location>
</feature>
<feature type="compositionally biased region" description="Basic and acidic residues" evidence="2">
    <location>
        <begin position="482"/>
        <end position="501"/>
    </location>
</feature>
<dbReference type="InterPro" id="IPR058191">
    <property type="entry name" value="CSPP1_C"/>
</dbReference>
<feature type="region of interest" description="Disordered" evidence="2">
    <location>
        <begin position="430"/>
        <end position="542"/>
    </location>
</feature>
<feature type="compositionally biased region" description="Basic and acidic residues" evidence="2">
    <location>
        <begin position="678"/>
        <end position="707"/>
    </location>
</feature>
<feature type="region of interest" description="Disordered" evidence="2">
    <location>
        <begin position="1578"/>
        <end position="1604"/>
    </location>
</feature>
<comment type="caution">
    <text evidence="4">The sequence shown here is derived from an EMBL/GenBank/DDBJ whole genome shotgun (WGS) entry which is preliminary data.</text>
</comment>
<dbReference type="GO" id="GO:0000922">
    <property type="term" value="C:spindle pole"/>
    <property type="evidence" value="ECO:0007669"/>
    <property type="project" value="InterPro"/>
</dbReference>
<feature type="compositionally biased region" description="Basic and acidic residues" evidence="2">
    <location>
        <begin position="772"/>
        <end position="784"/>
    </location>
</feature>
<feature type="compositionally biased region" description="Basic and acidic residues" evidence="2">
    <location>
        <begin position="25"/>
        <end position="42"/>
    </location>
</feature>
<gene>
    <name evidence="4" type="ORF">LSH36_68g16002</name>
</gene>
<accession>A0AAD9K3E2</accession>
<protein>
    <recommendedName>
        <fullName evidence="3">Centrosome and spindle pole-associated protein 1 C-terminal domain-containing protein</fullName>
    </recommendedName>
</protein>
<evidence type="ECO:0000313" key="4">
    <source>
        <dbReference type="EMBL" id="KAK2164176.1"/>
    </source>
</evidence>
<feature type="region of interest" description="Disordered" evidence="2">
    <location>
        <begin position="763"/>
        <end position="813"/>
    </location>
</feature>
<feature type="region of interest" description="Disordered" evidence="2">
    <location>
        <begin position="566"/>
        <end position="594"/>
    </location>
</feature>
<keyword evidence="1" id="KW-0175">Coiled coil</keyword>
<dbReference type="GO" id="GO:0005874">
    <property type="term" value="C:microtubule"/>
    <property type="evidence" value="ECO:0007669"/>
    <property type="project" value="InterPro"/>
</dbReference>
<feature type="region of interest" description="Disordered" evidence="2">
    <location>
        <begin position="959"/>
        <end position="1043"/>
    </location>
</feature>
<feature type="region of interest" description="Disordered" evidence="2">
    <location>
        <begin position="1502"/>
        <end position="1560"/>
    </location>
</feature>
<feature type="region of interest" description="Disordered" evidence="2">
    <location>
        <begin position="85"/>
        <end position="190"/>
    </location>
</feature>
<feature type="region of interest" description="Disordered" evidence="2">
    <location>
        <begin position="872"/>
        <end position="928"/>
    </location>
</feature>
<feature type="domain" description="Centrosome and spindle pole-associated protein 1 C-terminal" evidence="3">
    <location>
        <begin position="1771"/>
        <end position="1811"/>
    </location>
</feature>
<feature type="compositionally biased region" description="Basic and acidic residues" evidence="2">
    <location>
        <begin position="910"/>
        <end position="928"/>
    </location>
</feature>
<feature type="compositionally biased region" description="Basic and acidic residues" evidence="2">
    <location>
        <begin position="973"/>
        <end position="996"/>
    </location>
</feature>
<feature type="compositionally biased region" description="Pro residues" evidence="2">
    <location>
        <begin position="1647"/>
        <end position="1658"/>
    </location>
</feature>
<evidence type="ECO:0000313" key="5">
    <source>
        <dbReference type="Proteomes" id="UP001208570"/>
    </source>
</evidence>
<feature type="compositionally biased region" description="Basic and acidic residues" evidence="2">
    <location>
        <begin position="220"/>
        <end position="234"/>
    </location>
</feature>
<feature type="compositionally biased region" description="Basic and acidic residues" evidence="2">
    <location>
        <begin position="1085"/>
        <end position="1148"/>
    </location>
</feature>
<sequence>MTEAEDLEAFIQEQKAKIAKERQIISKQEPVKERRKWERKPPTEILATRIQDNPPETPEETGLPFEGYGYEEHRKKLLQERKKEYNDLLINQPPGTKQPSDSPIYGALLVDTDDEKQKKLQEDRKKEYNELVQKDTRRKPPPSPKHEGLPVGQYQNERKRLDEQRKKEYADFIKQHAGSKRKAPSPADQQGLQLGQYANHRAKLNEERHQEYNDFLKAQEGKSRPHLDSPKHEGFPVVNNQQQQTKFQEDRKIEYNKMLAEKAKVMNRNKENLPPESETPELGLISKLGEYEEKRKKLQEERRREYNELLAVKKEKIVPLWLQNDEPHNLENADRKLNGQQRRRKGNDDEQLGILNGLSDRSSAQEKKRRNQEEYKEYLNKQLKEQHAKSGKFKPYAQLDCKDFVDDDEFVEYLRKKKEFEEYLRQKREFEEFVNHSKSPDGSRGSHYGKLPRHDAEFSDDDSPRGKSRRGDEDNYATLPGLRDHASAELRKMKERNREYNDYISAKKQAARGQSRYPESDEDDDRPVPRKGWATPTYEEILEKKRREERSYSYCTMYSYSPYPRRRNDPEYASGLRSSRSESNLHRPLPLDPFEDDERRFRNLDHEYETKKIKFAEQQKANRILDDPLWLAHRQHDADHHSLDDVHYNNWLARLRLKYDSDLIDPLLDRIMEPERMRHRADRAPSRYDNHSPDSRIHDKHFSENHKPQGYSQPTADHYGATLPIGSEHRASAEQRKKEAYRRELEQQMREFREKRTRERLDEVKPYAVSSRPDRQEYPERRDMPPQQPLASYRLNDLSPRTDSLDDPRKMHGMGILENGFQDLYKPSLPSQLSSTGAYRPQMDDPYMYYANRNPLDVAGMGLDPLIPLNRPLDRPPVGAQERPKVTFNDSIKPDSYRETAPARTPFPMDDDRSRSQKDAQRAYQEELKRQIEEQKLLKRRQKEETERYEKKLDEEVRKYDPFGRGGGGAPMRDPEGNVIADRRQLFQETTAEPHKAVQPPPETTYASSTVKVKTEQDGESFARGGHGIFGEPLSDAEKMKRNRYQEDLRKQIEDQKRLQELEKAKIKEEEKRLMQKIEEEQRKMQEELEAERRKEREKQEAAQRQQEELRRQQEEKKKEEERRRQEAEERRQAELRRQEEEHRKERQGSASANDRTASPPIPALRPKGEEPKRFTSANARTTSPPIPALRPKGEEPKPISQPLTRTPQKMHDAPTSNIVTSSIKSKEAYPFWRSSSEIPRVTPLSDSQQLPLADLEALPEEKIFKRSHSGRSTSFKSIIEYKLMEALLGEPVHSPEPQTKRFEPSVMLNPRAETRMTSVLSMYHGELRKHLGEKVAEMLNEPPSDDGESEYEIDANQIGGMFLNELDRTLNKVLQKGVRSRPPSSRPQTSSVVQARDAIMEALKEVLSEQSIPSRRTSAKSTIGSGRLNPDDLQRAKTRLASSQALYELLDDLMDQMQFKMTSRPESVASLASTVLDFGDDPPLKGRPPQSAHVTINSQNKVMNKPRQPRSIKSAPASILKKRQDQRRGVSPPVPAVRSKTEPPASPPVPAQRTLSRAQSRIASADVLNQLSRMRQQLQNERKRVESDLKQEQGSDQLTDKMSDSDERFYSLGDIKPYSFEPLAKKVTDSNNCEKLVAASAYVDPEQPPVPPKPSPSPQQEFGLDEPEVYDPRLQTKAPSRSNIDVFEIARKKEAATVRRPPIDTNHKNLNDFKTLKNKVFGPHLQKVCDTLQSCFFVMPHCSCPYFLHMFVTNLPVTMPPFHSCLWPIDGRSRSEFRKLFPQTPNTGDALETQQRALLMQQEEYLRDMRERKDSYKDLSHLEAEGLTDTRRGSTISAALLDSDSAFIDVPEDQLDSYGRNSRNNRNDSARNRRRMRSNTPKNSRADSVGSLTSLDPDIITRKNEDRLRKLKSLAGDDASLASADPDEVLDRFMAKQQHAR</sequence>
<evidence type="ECO:0000256" key="2">
    <source>
        <dbReference type="SAM" id="MobiDB-lite"/>
    </source>
</evidence>
<feature type="compositionally biased region" description="Basic and acidic residues" evidence="2">
    <location>
        <begin position="325"/>
        <end position="337"/>
    </location>
</feature>
<feature type="compositionally biased region" description="Basic and acidic residues" evidence="2">
    <location>
        <begin position="452"/>
        <end position="473"/>
    </location>
</feature>
<dbReference type="InterPro" id="IPR026708">
    <property type="entry name" value="CSPP1"/>
</dbReference>
<name>A0AAD9K3E2_9ANNE</name>
<organism evidence="4 5">
    <name type="scientific">Paralvinella palmiformis</name>
    <dbReference type="NCBI Taxonomy" id="53620"/>
    <lineage>
        <taxon>Eukaryota</taxon>
        <taxon>Metazoa</taxon>
        <taxon>Spiralia</taxon>
        <taxon>Lophotrochozoa</taxon>
        <taxon>Annelida</taxon>
        <taxon>Polychaeta</taxon>
        <taxon>Sedentaria</taxon>
        <taxon>Canalipalpata</taxon>
        <taxon>Terebellida</taxon>
        <taxon>Terebelliformia</taxon>
        <taxon>Alvinellidae</taxon>
        <taxon>Paralvinella</taxon>
    </lineage>
</organism>
<feature type="region of interest" description="Disordered" evidence="2">
    <location>
        <begin position="1644"/>
        <end position="1665"/>
    </location>
</feature>
<feature type="compositionally biased region" description="Basic and acidic residues" evidence="2">
    <location>
        <begin position="115"/>
        <end position="135"/>
    </location>
</feature>
<dbReference type="PANTHER" id="PTHR21616:SF2">
    <property type="entry name" value="CENTROSOME AND SPINDLE POLE-ASSOCIATED PROTEIN 1"/>
    <property type="match status" value="1"/>
</dbReference>
<keyword evidence="5" id="KW-1185">Reference proteome</keyword>
<feature type="compositionally biased region" description="Basic and acidic residues" evidence="2">
    <location>
        <begin position="156"/>
        <end position="174"/>
    </location>
</feature>